<dbReference type="AlphaFoldDB" id="A0A565AVE7"/>
<comment type="caution">
    <text evidence="1">The sequence shown here is derived from an EMBL/GenBank/DDBJ whole genome shotgun (WGS) entry which is preliminary data.</text>
</comment>
<protein>
    <submittedName>
        <fullName evidence="1">Uncharacterized protein</fullName>
    </submittedName>
</protein>
<dbReference type="Proteomes" id="UP000489600">
    <property type="component" value="Unassembled WGS sequence"/>
</dbReference>
<gene>
    <name evidence="1" type="ORF">ANE_LOCUS3044</name>
</gene>
<accession>A0A565AVE7</accession>
<evidence type="ECO:0000313" key="2">
    <source>
        <dbReference type="Proteomes" id="UP000489600"/>
    </source>
</evidence>
<dbReference type="EMBL" id="CABITT030000001">
    <property type="protein sequence ID" value="VVA92599.1"/>
    <property type="molecule type" value="Genomic_DNA"/>
</dbReference>
<evidence type="ECO:0000313" key="1">
    <source>
        <dbReference type="EMBL" id="VVA92599.1"/>
    </source>
</evidence>
<sequence>MTMEKKVSTSPFFVLFSYLFSQSDTNSRSLQSSIALVYPSRLRGKSGDEGGGFVIRTRWKIRNGLIGVVATAGPSQCEHVSSLNALLEKRDAKQAASLLLRYC</sequence>
<keyword evidence="2" id="KW-1185">Reference proteome</keyword>
<organism evidence="1 2">
    <name type="scientific">Arabis nemorensis</name>
    <dbReference type="NCBI Taxonomy" id="586526"/>
    <lineage>
        <taxon>Eukaryota</taxon>
        <taxon>Viridiplantae</taxon>
        <taxon>Streptophyta</taxon>
        <taxon>Embryophyta</taxon>
        <taxon>Tracheophyta</taxon>
        <taxon>Spermatophyta</taxon>
        <taxon>Magnoliopsida</taxon>
        <taxon>eudicotyledons</taxon>
        <taxon>Gunneridae</taxon>
        <taxon>Pentapetalae</taxon>
        <taxon>rosids</taxon>
        <taxon>malvids</taxon>
        <taxon>Brassicales</taxon>
        <taxon>Brassicaceae</taxon>
        <taxon>Arabideae</taxon>
        <taxon>Arabis</taxon>
    </lineage>
</organism>
<reference evidence="1" key="1">
    <citation type="submission" date="2019-07" db="EMBL/GenBank/DDBJ databases">
        <authorList>
            <person name="Dittberner H."/>
        </authorList>
    </citation>
    <scope>NUCLEOTIDE SEQUENCE [LARGE SCALE GENOMIC DNA]</scope>
</reference>
<name>A0A565AVE7_9BRAS</name>
<proteinExistence type="predicted"/>